<evidence type="ECO:0000313" key="2">
    <source>
        <dbReference type="EMBL" id="KAJ2935976.1"/>
    </source>
</evidence>
<feature type="transmembrane region" description="Helical" evidence="1">
    <location>
        <begin position="76"/>
        <end position="99"/>
    </location>
</feature>
<proteinExistence type="predicted"/>
<dbReference type="EMBL" id="JANBPK010000229">
    <property type="protein sequence ID" value="KAJ2935976.1"/>
    <property type="molecule type" value="Genomic_DNA"/>
</dbReference>
<keyword evidence="1" id="KW-1133">Transmembrane helix</keyword>
<feature type="transmembrane region" description="Helical" evidence="1">
    <location>
        <begin position="34"/>
        <end position="55"/>
    </location>
</feature>
<comment type="caution">
    <text evidence="2">The sequence shown here is derived from an EMBL/GenBank/DDBJ whole genome shotgun (WGS) entry which is preliminary data.</text>
</comment>
<gene>
    <name evidence="2" type="ORF">H1R20_g1117</name>
</gene>
<dbReference type="AlphaFoldDB" id="A0A9W8MMD3"/>
<reference evidence="2" key="1">
    <citation type="submission" date="2022-06" db="EMBL/GenBank/DDBJ databases">
        <title>Genome Sequence of Candolleomyces eurysporus.</title>
        <authorList>
            <person name="Buettner E."/>
        </authorList>
    </citation>
    <scope>NUCLEOTIDE SEQUENCE</scope>
    <source>
        <strain evidence="2">VTCC 930004</strain>
    </source>
</reference>
<organism evidence="2 3">
    <name type="scientific">Candolleomyces eurysporus</name>
    <dbReference type="NCBI Taxonomy" id="2828524"/>
    <lineage>
        <taxon>Eukaryota</taxon>
        <taxon>Fungi</taxon>
        <taxon>Dikarya</taxon>
        <taxon>Basidiomycota</taxon>
        <taxon>Agaricomycotina</taxon>
        <taxon>Agaricomycetes</taxon>
        <taxon>Agaricomycetidae</taxon>
        <taxon>Agaricales</taxon>
        <taxon>Agaricineae</taxon>
        <taxon>Psathyrellaceae</taxon>
        <taxon>Candolleomyces</taxon>
    </lineage>
</organism>
<name>A0A9W8MMD3_9AGAR</name>
<evidence type="ECO:0000256" key="1">
    <source>
        <dbReference type="SAM" id="Phobius"/>
    </source>
</evidence>
<dbReference type="OrthoDB" id="2860889at2759"/>
<sequence>MINATSIPATGIGSTAGNFGTVPNMLKAQNLEIAAIYLTVLTNVMVTALIIFYILRERRALSRLQVKPLDLRLYTGVVALMIESALPLSIAGVVFAALYTTPIPDFDSMPILKAQTFVAFVFYVLCRRVDRVVICAFKQCLILRNVVFAYLTEHNNTFSAFKTV</sequence>
<dbReference type="Proteomes" id="UP001140091">
    <property type="component" value="Unassembled WGS sequence"/>
</dbReference>
<accession>A0A9W8MMD3</accession>
<keyword evidence="1" id="KW-0812">Transmembrane</keyword>
<feature type="non-terminal residue" evidence="2">
    <location>
        <position position="1"/>
    </location>
</feature>
<keyword evidence="1" id="KW-0472">Membrane</keyword>
<protein>
    <submittedName>
        <fullName evidence="2">Uncharacterized protein</fullName>
    </submittedName>
</protein>
<keyword evidence="3" id="KW-1185">Reference proteome</keyword>
<feature type="transmembrane region" description="Helical" evidence="1">
    <location>
        <begin position="111"/>
        <end position="129"/>
    </location>
</feature>
<evidence type="ECO:0000313" key="3">
    <source>
        <dbReference type="Proteomes" id="UP001140091"/>
    </source>
</evidence>